<accession>A0A1J1HS58</accession>
<evidence type="ECO:0000313" key="1">
    <source>
        <dbReference type="EMBL" id="CRK90920.1"/>
    </source>
</evidence>
<dbReference type="AlphaFoldDB" id="A0A1J1HS58"/>
<protein>
    <submittedName>
        <fullName evidence="1">CLUMA_CG004609, isoform A</fullName>
    </submittedName>
</protein>
<dbReference type="EMBL" id="CVRI01000020">
    <property type="protein sequence ID" value="CRK90920.1"/>
    <property type="molecule type" value="Genomic_DNA"/>
</dbReference>
<keyword evidence="2" id="KW-1185">Reference proteome</keyword>
<organism evidence="1 2">
    <name type="scientific">Clunio marinus</name>
    <dbReference type="NCBI Taxonomy" id="568069"/>
    <lineage>
        <taxon>Eukaryota</taxon>
        <taxon>Metazoa</taxon>
        <taxon>Ecdysozoa</taxon>
        <taxon>Arthropoda</taxon>
        <taxon>Hexapoda</taxon>
        <taxon>Insecta</taxon>
        <taxon>Pterygota</taxon>
        <taxon>Neoptera</taxon>
        <taxon>Endopterygota</taxon>
        <taxon>Diptera</taxon>
        <taxon>Nematocera</taxon>
        <taxon>Chironomoidea</taxon>
        <taxon>Chironomidae</taxon>
        <taxon>Clunio</taxon>
    </lineage>
</organism>
<name>A0A1J1HS58_9DIPT</name>
<sequence>MIQQNFCLCCFFNFRNLIGNHLQMRTAKIFSCFTLDRTKTKLVNRRVEVIFSDKLCRINIYEEILK</sequence>
<evidence type="ECO:0000313" key="2">
    <source>
        <dbReference type="Proteomes" id="UP000183832"/>
    </source>
</evidence>
<gene>
    <name evidence="1" type="ORF">CLUMA_CG004609</name>
</gene>
<reference evidence="1 2" key="1">
    <citation type="submission" date="2015-04" db="EMBL/GenBank/DDBJ databases">
        <authorList>
            <person name="Syromyatnikov M.Y."/>
            <person name="Popov V.N."/>
        </authorList>
    </citation>
    <scope>NUCLEOTIDE SEQUENCE [LARGE SCALE GENOMIC DNA]</scope>
</reference>
<proteinExistence type="predicted"/>
<dbReference type="Proteomes" id="UP000183832">
    <property type="component" value="Unassembled WGS sequence"/>
</dbReference>